<comment type="caution">
    <text evidence="11">The sequence shown here is derived from an EMBL/GenBank/DDBJ whole genome shotgun (WGS) entry which is preliminary data.</text>
</comment>
<evidence type="ECO:0000256" key="8">
    <source>
        <dbReference type="ARBA" id="ARBA00023224"/>
    </source>
</evidence>
<feature type="transmembrane region" description="Helical" evidence="10">
    <location>
        <begin position="290"/>
        <end position="310"/>
    </location>
</feature>
<feature type="transmembrane region" description="Helical" evidence="10">
    <location>
        <begin position="107"/>
        <end position="132"/>
    </location>
</feature>
<dbReference type="AlphaFoldDB" id="A0A8J1UA28"/>
<feature type="transmembrane region" description="Helical" evidence="10">
    <location>
        <begin position="75"/>
        <end position="95"/>
    </location>
</feature>
<gene>
    <name evidence="11" type="ORF">OFUS_LOCUS19519</name>
</gene>
<evidence type="ECO:0000256" key="10">
    <source>
        <dbReference type="SAM" id="Phobius"/>
    </source>
</evidence>
<feature type="region of interest" description="Disordered" evidence="9">
    <location>
        <begin position="464"/>
        <end position="566"/>
    </location>
</feature>
<evidence type="ECO:0000256" key="5">
    <source>
        <dbReference type="ARBA" id="ARBA00023040"/>
    </source>
</evidence>
<feature type="compositionally biased region" description="Basic and acidic residues" evidence="9">
    <location>
        <begin position="391"/>
        <end position="404"/>
    </location>
</feature>
<dbReference type="GO" id="GO:0007187">
    <property type="term" value="P:G protein-coupled receptor signaling pathway, coupled to cyclic nucleotide second messenger"/>
    <property type="evidence" value="ECO:0007669"/>
    <property type="project" value="TreeGrafter"/>
</dbReference>
<organism evidence="11 12">
    <name type="scientific">Owenia fusiformis</name>
    <name type="common">Polychaete worm</name>
    <dbReference type="NCBI Taxonomy" id="6347"/>
    <lineage>
        <taxon>Eukaryota</taxon>
        <taxon>Metazoa</taxon>
        <taxon>Spiralia</taxon>
        <taxon>Lophotrochozoa</taxon>
        <taxon>Annelida</taxon>
        <taxon>Polychaeta</taxon>
        <taxon>Sedentaria</taxon>
        <taxon>Canalipalpata</taxon>
        <taxon>Sabellida</taxon>
        <taxon>Oweniida</taxon>
        <taxon>Oweniidae</taxon>
        <taxon>Owenia</taxon>
    </lineage>
</organism>
<dbReference type="Proteomes" id="UP000749559">
    <property type="component" value="Unassembled WGS sequence"/>
</dbReference>
<evidence type="ECO:0000256" key="4">
    <source>
        <dbReference type="ARBA" id="ARBA00022989"/>
    </source>
</evidence>
<feature type="compositionally biased region" description="Polar residues" evidence="9">
    <location>
        <begin position="464"/>
        <end position="474"/>
    </location>
</feature>
<dbReference type="GO" id="GO:0030594">
    <property type="term" value="F:neurotransmitter receptor activity"/>
    <property type="evidence" value="ECO:0007669"/>
    <property type="project" value="TreeGrafter"/>
</dbReference>
<dbReference type="PANTHER" id="PTHR24247">
    <property type="entry name" value="5-HYDROXYTRYPTAMINE RECEPTOR"/>
    <property type="match status" value="1"/>
</dbReference>
<protein>
    <submittedName>
        <fullName evidence="11">Uncharacterized protein</fullName>
    </submittedName>
</protein>
<dbReference type="CDD" id="cd00637">
    <property type="entry name" value="7tm_classA_rhodopsin-like"/>
    <property type="match status" value="1"/>
</dbReference>
<reference evidence="11" key="1">
    <citation type="submission" date="2022-03" db="EMBL/GenBank/DDBJ databases">
        <authorList>
            <person name="Martin C."/>
        </authorList>
    </citation>
    <scope>NUCLEOTIDE SEQUENCE</scope>
</reference>
<keyword evidence="7" id="KW-0675">Receptor</keyword>
<keyword evidence="2" id="KW-1003">Cell membrane</keyword>
<feature type="transmembrane region" description="Helical" evidence="10">
    <location>
        <begin position="41"/>
        <end position="63"/>
    </location>
</feature>
<evidence type="ECO:0000313" key="12">
    <source>
        <dbReference type="Proteomes" id="UP000749559"/>
    </source>
</evidence>
<feature type="transmembrane region" description="Helical" evidence="10">
    <location>
        <begin position="250"/>
        <end position="270"/>
    </location>
</feature>
<feature type="transmembrane region" description="Helical" evidence="10">
    <location>
        <begin position="195"/>
        <end position="218"/>
    </location>
</feature>
<dbReference type="InterPro" id="IPR000276">
    <property type="entry name" value="GPCR_Rhodpsn"/>
</dbReference>
<evidence type="ECO:0000256" key="3">
    <source>
        <dbReference type="ARBA" id="ARBA00022692"/>
    </source>
</evidence>
<proteinExistence type="predicted"/>
<dbReference type="GO" id="GO:0005886">
    <property type="term" value="C:plasma membrane"/>
    <property type="evidence" value="ECO:0007669"/>
    <property type="project" value="UniProtKB-SubCell"/>
</dbReference>
<dbReference type="Pfam" id="PF00001">
    <property type="entry name" value="7tm_1"/>
    <property type="match status" value="1"/>
</dbReference>
<evidence type="ECO:0000256" key="7">
    <source>
        <dbReference type="ARBA" id="ARBA00023170"/>
    </source>
</evidence>
<evidence type="ECO:0000256" key="2">
    <source>
        <dbReference type="ARBA" id="ARBA00022475"/>
    </source>
</evidence>
<dbReference type="GO" id="GO:0004993">
    <property type="term" value="F:G protein-coupled serotonin receptor activity"/>
    <property type="evidence" value="ECO:0007669"/>
    <property type="project" value="TreeGrafter"/>
</dbReference>
<comment type="subcellular location">
    <subcellularLocation>
        <location evidence="1">Cell membrane</location>
        <topology evidence="1">Multi-pass membrane protein</topology>
    </subcellularLocation>
</comment>
<dbReference type="GO" id="GO:0030425">
    <property type="term" value="C:dendrite"/>
    <property type="evidence" value="ECO:0007669"/>
    <property type="project" value="TreeGrafter"/>
</dbReference>
<dbReference type="PRINTS" id="PR00237">
    <property type="entry name" value="GPCRRHODOPSN"/>
</dbReference>
<keyword evidence="6 10" id="KW-0472">Membrane</keyword>
<dbReference type="Gene3D" id="1.20.1070.10">
    <property type="entry name" value="Rhodopsin 7-helix transmembrane proteins"/>
    <property type="match status" value="1"/>
</dbReference>
<sequence>MEEIGGMQNVSDYSTSIEIDWEAGFDSFKKGMNKLWPVVQMYVYAILGLTIFLGNGIFIVAIAKFRRLNTVTNRYILSILICNVLTSGFLMYYAYASKFDIFQKDRIACLAKCAIIVLVSIKTMMTLLVILAERFMALKEPGVYRSTCKVQGCINCIIIFLWIYALVAAVVPFLLNRWPLVRYCAISILLDRIYLIALLSHFGGFTAISIYLYLYLLIGVKPKLQKRKSMKTTQKKRELERSKLMTSFHYLNAAASMTFTFILCWTPFYVTLLLQVLNVKWSIMNEVQSIALMIGFFGSTLMPVMLVLNVSHFKQTLEKIVCCCDCYISAPTFEREDSIRISKASFYSYNSNQVNICEKEDEENPKIVLSDSEAGSAVKAEREHRKQRPRYPKENGHLQNDSHQRQRNKSGNHLTVPKHGSKPPKATVRQNKRQFAKRQESYGVNHLITGEYVDNSKALKMYSSTPTVVSGKQSTRSRSHSGHGNGLDNSRRHRTFSNNHEHQPHSHTMKNPLFIEDRHSPPTHKPPPPPMTETKASRSDLNGEDPITSNSVKDLSLHQDGHNHGDKEVNIDQAIEDKTLADIANKLYEKATQGDTLGKQKYKHSIKSVKNRTVKTKTETETREIASDLFDM</sequence>
<name>A0A8J1UA28_OWEFU</name>
<dbReference type="PROSITE" id="PS50262">
    <property type="entry name" value="G_PROTEIN_RECEP_F1_2"/>
    <property type="match status" value="1"/>
</dbReference>
<keyword evidence="5" id="KW-0297">G-protein coupled receptor</keyword>
<evidence type="ECO:0000256" key="1">
    <source>
        <dbReference type="ARBA" id="ARBA00004651"/>
    </source>
</evidence>
<feature type="transmembrane region" description="Helical" evidence="10">
    <location>
        <begin position="153"/>
        <end position="175"/>
    </location>
</feature>
<keyword evidence="4 10" id="KW-1133">Transmembrane helix</keyword>
<accession>A0A8J1UA28</accession>
<evidence type="ECO:0000313" key="11">
    <source>
        <dbReference type="EMBL" id="CAH1794902.1"/>
    </source>
</evidence>
<keyword evidence="12" id="KW-1185">Reference proteome</keyword>
<dbReference type="SUPFAM" id="SSF81321">
    <property type="entry name" value="Family A G protein-coupled receptor-like"/>
    <property type="match status" value="1"/>
</dbReference>
<keyword evidence="8" id="KW-0807">Transducer</keyword>
<dbReference type="PANTHER" id="PTHR24247:SF278">
    <property type="entry name" value="HISTAMINE H2 RECEPTOR"/>
    <property type="match status" value="1"/>
</dbReference>
<dbReference type="EMBL" id="CAIIXF020000009">
    <property type="protein sequence ID" value="CAH1794902.1"/>
    <property type="molecule type" value="Genomic_DNA"/>
</dbReference>
<dbReference type="GO" id="GO:0045202">
    <property type="term" value="C:synapse"/>
    <property type="evidence" value="ECO:0007669"/>
    <property type="project" value="GOC"/>
</dbReference>
<dbReference type="GO" id="GO:0007268">
    <property type="term" value="P:chemical synaptic transmission"/>
    <property type="evidence" value="ECO:0007669"/>
    <property type="project" value="TreeGrafter"/>
</dbReference>
<keyword evidence="3 10" id="KW-0812">Transmembrane</keyword>
<evidence type="ECO:0000256" key="9">
    <source>
        <dbReference type="SAM" id="MobiDB-lite"/>
    </source>
</evidence>
<evidence type="ECO:0000256" key="6">
    <source>
        <dbReference type="ARBA" id="ARBA00023136"/>
    </source>
</evidence>
<feature type="compositionally biased region" description="Basic and acidic residues" evidence="9">
    <location>
        <begin position="555"/>
        <end position="566"/>
    </location>
</feature>
<dbReference type="OrthoDB" id="10008828at2759"/>
<feature type="region of interest" description="Disordered" evidence="9">
    <location>
        <begin position="368"/>
        <end position="440"/>
    </location>
</feature>
<dbReference type="InterPro" id="IPR017452">
    <property type="entry name" value="GPCR_Rhodpsn_7TM"/>
</dbReference>